<feature type="compositionally biased region" description="Basic and acidic residues" evidence="1">
    <location>
        <begin position="1295"/>
        <end position="1308"/>
    </location>
</feature>
<feature type="compositionally biased region" description="Low complexity" evidence="1">
    <location>
        <begin position="667"/>
        <end position="677"/>
    </location>
</feature>
<feature type="compositionally biased region" description="Polar residues" evidence="1">
    <location>
        <begin position="645"/>
        <end position="657"/>
    </location>
</feature>
<dbReference type="EMBL" id="MU001633">
    <property type="protein sequence ID" value="KAF2485236.1"/>
    <property type="molecule type" value="Genomic_DNA"/>
</dbReference>
<feature type="compositionally biased region" description="Polar residues" evidence="1">
    <location>
        <begin position="999"/>
        <end position="1009"/>
    </location>
</feature>
<feature type="region of interest" description="Disordered" evidence="1">
    <location>
        <begin position="90"/>
        <end position="166"/>
    </location>
</feature>
<dbReference type="RefSeq" id="XP_033591805.1">
    <property type="nucleotide sequence ID" value="XM_033736752.1"/>
</dbReference>
<feature type="compositionally biased region" description="Basic and acidic residues" evidence="1">
    <location>
        <begin position="613"/>
        <end position="627"/>
    </location>
</feature>
<name>A0A6A6PZR4_9PEZI</name>
<evidence type="ECO:0000313" key="2">
    <source>
        <dbReference type="EMBL" id="KAF2485236.1"/>
    </source>
</evidence>
<feature type="compositionally biased region" description="Basic and acidic residues" evidence="1">
    <location>
        <begin position="234"/>
        <end position="257"/>
    </location>
</feature>
<feature type="compositionally biased region" description="Basic and acidic residues" evidence="1">
    <location>
        <begin position="1"/>
        <end position="10"/>
    </location>
</feature>
<accession>A0A6A6PZR4</accession>
<dbReference type="Proteomes" id="UP000799767">
    <property type="component" value="Unassembled WGS sequence"/>
</dbReference>
<feature type="region of interest" description="Disordered" evidence="1">
    <location>
        <begin position="798"/>
        <end position="941"/>
    </location>
</feature>
<feature type="compositionally biased region" description="Basic and acidic residues" evidence="1">
    <location>
        <begin position="423"/>
        <end position="432"/>
    </location>
</feature>
<feature type="region of interest" description="Disordered" evidence="1">
    <location>
        <begin position="1"/>
        <end position="75"/>
    </location>
</feature>
<feature type="compositionally biased region" description="Polar residues" evidence="1">
    <location>
        <begin position="981"/>
        <end position="990"/>
    </location>
</feature>
<keyword evidence="3" id="KW-1185">Reference proteome</keyword>
<proteinExistence type="predicted"/>
<feature type="compositionally biased region" description="Polar residues" evidence="1">
    <location>
        <begin position="1520"/>
        <end position="1549"/>
    </location>
</feature>
<feature type="compositionally biased region" description="Basic and acidic residues" evidence="1">
    <location>
        <begin position="1667"/>
        <end position="1679"/>
    </location>
</feature>
<dbReference type="GeneID" id="54477754"/>
<feature type="region of interest" description="Disordered" evidence="1">
    <location>
        <begin position="1510"/>
        <end position="1658"/>
    </location>
</feature>
<feature type="region of interest" description="Disordered" evidence="1">
    <location>
        <begin position="315"/>
        <end position="405"/>
    </location>
</feature>
<feature type="region of interest" description="Disordered" evidence="1">
    <location>
        <begin position="423"/>
        <end position="557"/>
    </location>
</feature>
<feature type="region of interest" description="Disordered" evidence="1">
    <location>
        <begin position="1691"/>
        <end position="1737"/>
    </location>
</feature>
<feature type="compositionally biased region" description="Basic and acidic residues" evidence="1">
    <location>
        <begin position="1435"/>
        <end position="1455"/>
    </location>
</feature>
<feature type="compositionally biased region" description="Basic and acidic residues" evidence="1">
    <location>
        <begin position="688"/>
        <end position="697"/>
    </location>
</feature>
<evidence type="ECO:0000313" key="3">
    <source>
        <dbReference type="Proteomes" id="UP000799767"/>
    </source>
</evidence>
<feature type="compositionally biased region" description="Polar residues" evidence="1">
    <location>
        <begin position="484"/>
        <end position="498"/>
    </location>
</feature>
<feature type="compositionally biased region" description="Basic and acidic residues" evidence="1">
    <location>
        <begin position="823"/>
        <end position="832"/>
    </location>
</feature>
<feature type="compositionally biased region" description="Low complexity" evidence="1">
    <location>
        <begin position="516"/>
        <end position="534"/>
    </location>
</feature>
<feature type="compositionally biased region" description="Low complexity" evidence="1">
    <location>
        <begin position="628"/>
        <end position="638"/>
    </location>
</feature>
<feature type="compositionally biased region" description="Low complexity" evidence="1">
    <location>
        <begin position="347"/>
        <end position="360"/>
    </location>
</feature>
<feature type="compositionally biased region" description="Polar residues" evidence="1">
    <location>
        <begin position="1250"/>
        <end position="1262"/>
    </location>
</feature>
<feature type="region of interest" description="Disordered" evidence="1">
    <location>
        <begin position="959"/>
        <end position="1020"/>
    </location>
</feature>
<gene>
    <name evidence="2" type="ORF">BDY17DRAFT_322101</name>
</gene>
<organism evidence="2 3">
    <name type="scientific">Neohortaea acidophila</name>
    <dbReference type="NCBI Taxonomy" id="245834"/>
    <lineage>
        <taxon>Eukaryota</taxon>
        <taxon>Fungi</taxon>
        <taxon>Dikarya</taxon>
        <taxon>Ascomycota</taxon>
        <taxon>Pezizomycotina</taxon>
        <taxon>Dothideomycetes</taxon>
        <taxon>Dothideomycetidae</taxon>
        <taxon>Mycosphaerellales</taxon>
        <taxon>Teratosphaeriaceae</taxon>
        <taxon>Neohortaea</taxon>
    </lineage>
</organism>
<feature type="compositionally biased region" description="Basic and acidic residues" evidence="1">
    <location>
        <begin position="207"/>
        <end position="225"/>
    </location>
</feature>
<feature type="region of interest" description="Disordered" evidence="1">
    <location>
        <begin position="584"/>
        <end position="764"/>
    </location>
</feature>
<protein>
    <submittedName>
        <fullName evidence="2">Uncharacterized protein</fullName>
    </submittedName>
</protein>
<dbReference type="PANTHER" id="PTHR42105">
    <property type="entry name" value="DIM2-ASSOCIATED PROTEIN 1"/>
    <property type="match status" value="1"/>
</dbReference>
<feature type="region of interest" description="Disordered" evidence="1">
    <location>
        <begin position="195"/>
        <end position="294"/>
    </location>
</feature>
<feature type="compositionally biased region" description="Polar residues" evidence="1">
    <location>
        <begin position="594"/>
        <end position="612"/>
    </location>
</feature>
<evidence type="ECO:0000256" key="1">
    <source>
        <dbReference type="SAM" id="MobiDB-lite"/>
    </source>
</evidence>
<dbReference type="PANTHER" id="PTHR42105:SF1">
    <property type="entry name" value="TRANSALDOLASE"/>
    <property type="match status" value="1"/>
</dbReference>
<feature type="compositionally biased region" description="Basic and acidic residues" evidence="1">
    <location>
        <begin position="537"/>
        <end position="549"/>
    </location>
</feature>
<dbReference type="OrthoDB" id="5382102at2759"/>
<feature type="compositionally biased region" description="Low complexity" evidence="1">
    <location>
        <begin position="321"/>
        <end position="334"/>
    </location>
</feature>
<sequence>MGINSRRRDIPPPLPAPTETDDDGASALETDVATNVTTRTDKSSFEIPADGSPITIPTHKIASKKEGRISKDNGQTSASLLIEYFEGSATGDKTKSRPTVRVKVSQGSKKRSGSGAHDAVQITGIGSDRKPSYTRRISLGNHKNVEIGQHIPQGGEHDSSESTLSNKPPIEIEVLGHNASDVSTVSRGLLFNPVESNVSSMPADSMIEGRDSGRTRSFDRDDYVKSKSTGYLQEPERDRTRTRSTERIAQKVMEKLNRPPQAPLRSGKSRSERSLGKSYESEAYPPRSDVSNNPKLLGLVQDTIRNIILPEVQAAKHDQRYSGSPRSAGSSRRSSYQDDGHARRVSKSSSSPNISSKPKIYLNRDGDEPGAVLSRGDSERRTRKSSGGSYSEDRPTSRRSSSFLRNAGAASIGAGILTAAALEMHDKGDSSERRRKRRSKSGGSRSRSDGATESGRHTSSPREEIPPLPLAGGIPSSGERTRESLVSSDRTKNASSWESVDRRTPVRGAAERSLSDTRSPPLSSRTPTRTSRSDGLGGRHDTASIERSGDTGGRMDSAERMAALAAGGIAGVAAAKGLDDVYKSHVDADGYGNDSPSQRKISSPVQSISSLRKNFEGDEIASRDSRPRSAASRSSAGRSYEKRTSQASLHSTRSSPLAQPPNIVAGAQASPRSPSAPTRSEIMNEFQKGQDRLHDPTRQSYLSGSPVRDSFRATNRDSYQTNPYPQDEKRWTMFTDDSPAEPSAFSGERDLQNLGANPEYVHSPHGAESAVASLMDPSTLSSGSPTKATHSDKFAGHLREMSKDTPPMYHGSTVSQTMPSQDRWVKLKEHAQVRSGSNSKVDVGLIESPQQSPARSPERSYERNAGAGAGARDLQNARYSDTKSDVPTNPSVVEGPLGGDVTGKSTWPYTPDPASPAYRDGSSQDSQSLKKGRSKEEGMLAAAAVGSAAIVAGSAMRRATVEDEIEQGKTTPDVGRRGSLSGKQMTSLSPDSFADQRYPRNTLSRSVGSLTPEAEQKQYSKADVEDFNRAMDAQSLDERIDAFGADVKRDRHTSGNSHGMSSPLYDSAIGKGKDRIQSKDIVALMDLLTVRDAQRNARDTEILTTLIHSAAEMRQSFDEMKSFILEQDRMIMQNTDRSADTTAHKVLSGPRTLPTGSTGTVGALSQEEIQTKRKGVLRRALRGLTGGKSANDLVRVEGMLMQIRDNVADLKQQTGPRAPAGSYTDDHVNLYERMRNAPDSSYDPEPAMSDPSTPQRPVSQPAYTPRVFHSGYDGRRGSEHRVSTVLEGDEDEYGPDERPPRQEYENTERLLTPTQEAYQQRDLAPVNTPPQRAVPTAYHQEDHTPTSADRRRKHQSNSSSVFGGAGAKISRWSKTTASSAPPDASYLDSPNTPPYRGLKAASEASRSGSTLARYNDEDYEVQDDDRLRSTQSLVREQEASPERRSLTSKASKLDRPPSPLIPSETSIREFDYEYARGKSPIHSPILESHLEYELDDPKYQAVRNSLLLQHPQPRQGATPRHQNALESQARTFDNTSRTGSDLSTRTTGSDFDPATWGSSGTAGLAKHRLSQVEGPLSPTAASDIPSPPAGAGYGSRVSSKDQGPLIPSTVQSRAAPEPEDEMEWEPQYSNSGFSRSVPPSGSAGAVGPGGYYSSPWGSGHLLEPIEEVRYSLETDRDSGHLSPEPEIASAQAVHMRSPARKITGPRPMVGGGRAASSEQPRLVETTGTIRRKPLSSQ</sequence>
<feature type="compositionally biased region" description="Basic and acidic residues" evidence="1">
    <location>
        <begin position="499"/>
        <end position="515"/>
    </location>
</feature>
<feature type="compositionally biased region" description="Basic and acidic residues" evidence="1">
    <location>
        <begin position="1272"/>
        <end position="1282"/>
    </location>
</feature>
<reference evidence="2" key="1">
    <citation type="journal article" date="2020" name="Stud. Mycol.">
        <title>101 Dothideomycetes genomes: a test case for predicting lifestyles and emergence of pathogens.</title>
        <authorList>
            <person name="Haridas S."/>
            <person name="Albert R."/>
            <person name="Binder M."/>
            <person name="Bloem J."/>
            <person name="Labutti K."/>
            <person name="Salamov A."/>
            <person name="Andreopoulos B."/>
            <person name="Baker S."/>
            <person name="Barry K."/>
            <person name="Bills G."/>
            <person name="Bluhm B."/>
            <person name="Cannon C."/>
            <person name="Castanera R."/>
            <person name="Culley D."/>
            <person name="Daum C."/>
            <person name="Ezra D."/>
            <person name="Gonzalez J."/>
            <person name="Henrissat B."/>
            <person name="Kuo A."/>
            <person name="Liang C."/>
            <person name="Lipzen A."/>
            <person name="Lutzoni F."/>
            <person name="Magnuson J."/>
            <person name="Mondo S."/>
            <person name="Nolan M."/>
            <person name="Ohm R."/>
            <person name="Pangilinan J."/>
            <person name="Park H.-J."/>
            <person name="Ramirez L."/>
            <person name="Alfaro M."/>
            <person name="Sun H."/>
            <person name="Tritt A."/>
            <person name="Yoshinaga Y."/>
            <person name="Zwiers L.-H."/>
            <person name="Turgeon B."/>
            <person name="Goodwin S."/>
            <person name="Spatafora J."/>
            <person name="Crous P."/>
            <person name="Grigoriev I."/>
        </authorList>
    </citation>
    <scope>NUCLEOTIDE SEQUENCE</scope>
    <source>
        <strain evidence="2">CBS 113389</strain>
    </source>
</reference>
<feature type="region of interest" description="Disordered" evidence="1">
    <location>
        <begin position="1236"/>
        <end position="1466"/>
    </location>
</feature>
<feature type="region of interest" description="Disordered" evidence="1">
    <location>
        <begin position="1667"/>
        <end position="1686"/>
    </location>
</feature>
<feature type="compositionally biased region" description="Basic and acidic residues" evidence="1">
    <location>
        <begin position="446"/>
        <end position="465"/>
    </location>
</feature>